<protein>
    <submittedName>
        <fullName evidence="2">Uncharacterized protein</fullName>
    </submittedName>
</protein>
<dbReference type="Proteomes" id="UP000178631">
    <property type="component" value="Unassembled WGS sequence"/>
</dbReference>
<organism evidence="2 3">
    <name type="scientific">candidate division WS6 bacterium RIFOXYC1_FULL_33_10</name>
    <dbReference type="NCBI Taxonomy" id="1802606"/>
    <lineage>
        <taxon>Bacteria</taxon>
        <taxon>Candidatus Dojkabacteria</taxon>
    </lineage>
</organism>
<keyword evidence="1" id="KW-0472">Membrane</keyword>
<dbReference type="EMBL" id="MEUP01000102">
    <property type="protein sequence ID" value="OGC44967.1"/>
    <property type="molecule type" value="Genomic_DNA"/>
</dbReference>
<comment type="caution">
    <text evidence="2">The sequence shown here is derived from an EMBL/GenBank/DDBJ whole genome shotgun (WGS) entry which is preliminary data.</text>
</comment>
<keyword evidence="1" id="KW-0812">Transmembrane</keyword>
<gene>
    <name evidence="2" type="ORF">A3J98_00745</name>
</gene>
<name>A0A1F4UJ68_9BACT</name>
<keyword evidence="1" id="KW-1133">Transmembrane helix</keyword>
<evidence type="ECO:0000313" key="2">
    <source>
        <dbReference type="EMBL" id="OGC44967.1"/>
    </source>
</evidence>
<feature type="transmembrane region" description="Helical" evidence="1">
    <location>
        <begin position="15"/>
        <end position="39"/>
    </location>
</feature>
<proteinExistence type="predicted"/>
<evidence type="ECO:0000313" key="3">
    <source>
        <dbReference type="Proteomes" id="UP000178631"/>
    </source>
</evidence>
<sequence>MDKEKTVEKSKSHTFFKILIIVLLIVIAISSVINTFYLFSINTKLSLLPDFNLFDMQNSLQKIEDTLDIGILDIFKSK</sequence>
<evidence type="ECO:0000256" key="1">
    <source>
        <dbReference type="SAM" id="Phobius"/>
    </source>
</evidence>
<dbReference type="AlphaFoldDB" id="A0A1F4UJ68"/>
<accession>A0A1F4UJ68</accession>
<reference evidence="2 3" key="1">
    <citation type="journal article" date="2016" name="Nat. Commun.">
        <title>Thousands of microbial genomes shed light on interconnected biogeochemical processes in an aquifer system.</title>
        <authorList>
            <person name="Anantharaman K."/>
            <person name="Brown C.T."/>
            <person name="Hug L.A."/>
            <person name="Sharon I."/>
            <person name="Castelle C.J."/>
            <person name="Probst A.J."/>
            <person name="Thomas B.C."/>
            <person name="Singh A."/>
            <person name="Wilkins M.J."/>
            <person name="Karaoz U."/>
            <person name="Brodie E.L."/>
            <person name="Williams K.H."/>
            <person name="Hubbard S.S."/>
            <person name="Banfield J.F."/>
        </authorList>
    </citation>
    <scope>NUCLEOTIDE SEQUENCE [LARGE SCALE GENOMIC DNA]</scope>
</reference>